<gene>
    <name evidence="2" type="ORF">PV10_07082</name>
</gene>
<evidence type="ECO:0000313" key="3">
    <source>
        <dbReference type="Proteomes" id="UP000054302"/>
    </source>
</evidence>
<dbReference type="OrthoDB" id="5391950at2759"/>
<proteinExistence type="predicted"/>
<dbReference type="GeneID" id="27324927"/>
<evidence type="ECO:0000256" key="1">
    <source>
        <dbReference type="SAM" id="MobiDB-lite"/>
    </source>
</evidence>
<reference evidence="2 3" key="1">
    <citation type="submission" date="2015-01" db="EMBL/GenBank/DDBJ databases">
        <title>The Genome Sequence of Exophiala mesophila CBS40295.</title>
        <authorList>
            <consortium name="The Broad Institute Genomics Platform"/>
            <person name="Cuomo C."/>
            <person name="de Hoog S."/>
            <person name="Gorbushina A."/>
            <person name="Stielow B."/>
            <person name="Teixiera M."/>
            <person name="Abouelleil A."/>
            <person name="Chapman S.B."/>
            <person name="Priest M."/>
            <person name="Young S.K."/>
            <person name="Wortman J."/>
            <person name="Nusbaum C."/>
            <person name="Birren B."/>
        </authorList>
    </citation>
    <scope>NUCLEOTIDE SEQUENCE [LARGE SCALE GENOMIC DNA]</scope>
    <source>
        <strain evidence="2 3">CBS 40295</strain>
    </source>
</reference>
<sequence length="226" mass="25065">MTSASPKRKRGPALPLDTKHPSTRLLHEDEYEPGDASPRTKVSRKFGELAIDGGSGLKNVDEASFSQLTPSDHPELSALSAAKTEEEPTTVANDPAPERPSRSATSTSPLASSFSEQKPTRHKSPPMDTSLSDIFWTDSEITGHNPDDPNDDGYGINGIGFRPTPAMAWSRSQKRKQQLAELKNREAREARQQRSERRKRPYNESDDINAIELSPRKNARVHFEHG</sequence>
<dbReference type="Proteomes" id="UP000054302">
    <property type="component" value="Unassembled WGS sequence"/>
</dbReference>
<dbReference type="RefSeq" id="XP_016221275.1">
    <property type="nucleotide sequence ID" value="XM_016371943.1"/>
</dbReference>
<dbReference type="EMBL" id="KN847524">
    <property type="protein sequence ID" value="KIV89701.1"/>
    <property type="molecule type" value="Genomic_DNA"/>
</dbReference>
<evidence type="ECO:0000313" key="2">
    <source>
        <dbReference type="EMBL" id="KIV89701.1"/>
    </source>
</evidence>
<protein>
    <submittedName>
        <fullName evidence="2">Uncharacterized protein</fullName>
    </submittedName>
</protein>
<organism evidence="2 3">
    <name type="scientific">Exophiala mesophila</name>
    <name type="common">Black yeast-like fungus</name>
    <dbReference type="NCBI Taxonomy" id="212818"/>
    <lineage>
        <taxon>Eukaryota</taxon>
        <taxon>Fungi</taxon>
        <taxon>Dikarya</taxon>
        <taxon>Ascomycota</taxon>
        <taxon>Pezizomycotina</taxon>
        <taxon>Eurotiomycetes</taxon>
        <taxon>Chaetothyriomycetidae</taxon>
        <taxon>Chaetothyriales</taxon>
        <taxon>Herpotrichiellaceae</taxon>
        <taxon>Exophiala</taxon>
    </lineage>
</organism>
<feature type="compositionally biased region" description="Basic and acidic residues" evidence="1">
    <location>
        <begin position="17"/>
        <end position="28"/>
    </location>
</feature>
<feature type="compositionally biased region" description="Basic residues" evidence="1">
    <location>
        <begin position="1"/>
        <end position="11"/>
    </location>
</feature>
<dbReference type="AlphaFoldDB" id="A0A0D1XNL8"/>
<feature type="compositionally biased region" description="Polar residues" evidence="1">
    <location>
        <begin position="102"/>
        <end position="117"/>
    </location>
</feature>
<name>A0A0D1XNL8_EXOME</name>
<dbReference type="VEuPathDB" id="FungiDB:PV10_07082"/>
<feature type="region of interest" description="Disordered" evidence="1">
    <location>
        <begin position="1"/>
        <end position="226"/>
    </location>
</feature>
<keyword evidence="3" id="KW-1185">Reference proteome</keyword>
<dbReference type="HOGENOM" id="CLU_042177_1_0_1"/>
<accession>A0A0D1XNL8</accession>
<feature type="compositionally biased region" description="Basic and acidic residues" evidence="1">
    <location>
        <begin position="182"/>
        <end position="195"/>
    </location>
</feature>
<dbReference type="OMA" id="HYTDERI"/>